<accession>A0A0W0XWC0</accession>
<dbReference type="SMART" id="SM00220">
    <property type="entry name" value="S_TKc"/>
    <property type="match status" value="1"/>
</dbReference>
<evidence type="ECO:0000313" key="4">
    <source>
        <dbReference type="Proteomes" id="UP000054608"/>
    </source>
</evidence>
<dbReference type="InterPro" id="IPR011009">
    <property type="entry name" value="Kinase-like_dom_sf"/>
</dbReference>
<dbReference type="GO" id="GO:0004674">
    <property type="term" value="F:protein serine/threonine kinase activity"/>
    <property type="evidence" value="ECO:0007669"/>
    <property type="project" value="TreeGrafter"/>
</dbReference>
<evidence type="ECO:0000259" key="2">
    <source>
        <dbReference type="PROSITE" id="PS50011"/>
    </source>
</evidence>
<protein>
    <submittedName>
        <fullName evidence="3">Serine/threonine-protein kinase</fullName>
    </submittedName>
</protein>
<dbReference type="Pfam" id="PF00069">
    <property type="entry name" value="Pkinase"/>
    <property type="match status" value="1"/>
</dbReference>
<dbReference type="OrthoDB" id="5633255at2"/>
<feature type="domain" description="Protein kinase" evidence="2">
    <location>
        <begin position="65"/>
        <end position="341"/>
    </location>
</feature>
<gene>
    <name evidence="3" type="ORF">Lrub_1307</name>
</gene>
<name>A0A0W0XWC0_9GAMM</name>
<dbReference type="PROSITE" id="PS00107">
    <property type="entry name" value="PROTEIN_KINASE_ATP"/>
    <property type="match status" value="1"/>
</dbReference>
<comment type="caution">
    <text evidence="3">The sequence shown here is derived from an EMBL/GenBank/DDBJ whole genome shotgun (WGS) entry which is preliminary data.</text>
</comment>
<proteinExistence type="predicted"/>
<sequence length="476" mass="53546">MVYNSDDRVSTPSCVVIQAIEKNRQCILTAIEALANNKAVNVQVIPENPELTLVKVYQQDEPVYFLLTQTLGAGSFGEVSKALCLDAESGNVMPEPAYAVKITDYSLGGTAASSDRESALLEARNEHHLLEGLHRSFGFSHGRRKKEVTYQDEDIGTLTYEAQVEEAVLVMPLYPGHDLGHKKHEHRFSFGSLTTLCLGAEIAEQLAELHDHGILHTDLKPDNILWDAKEGHVNIIDFNRAKKLPEGHTHVRVSYSSDKHYMAPETETDNGYLFSKASDIFSLGKIMAEQFKMTDNSGESHSLHNKPYLSYDELLLAEFLNRMCHPEEKRRPNATECQRFFRQLADKITLDIKKPNAPLRLHLSKQLIKLEAYANDLWQAFQSENSVSRVLYQFCLIEDRAARYQEVLNAIRMVVNALSQHPVNLAALGTNDELAIKDKTFNSLFTRKSQFQTLLEDIAVESDKAVATSSLQLSRG</sequence>
<dbReference type="PANTHER" id="PTHR44167">
    <property type="entry name" value="OVARIAN-SPECIFIC SERINE/THREONINE-PROTEIN KINASE LOK-RELATED"/>
    <property type="match status" value="1"/>
</dbReference>
<dbReference type="PROSITE" id="PS50011">
    <property type="entry name" value="PROTEIN_KINASE_DOM"/>
    <property type="match status" value="1"/>
</dbReference>
<dbReference type="AlphaFoldDB" id="A0A0W0XWC0"/>
<dbReference type="STRING" id="458.Lrub_1307"/>
<dbReference type="PATRIC" id="fig|458.5.peg.1349"/>
<keyword evidence="3" id="KW-0808">Transferase</keyword>
<keyword evidence="3" id="KW-0418">Kinase</keyword>
<dbReference type="InterPro" id="IPR017441">
    <property type="entry name" value="Protein_kinase_ATP_BS"/>
</dbReference>
<dbReference type="EMBL" id="LNYT01000007">
    <property type="protein sequence ID" value="KTD48956.1"/>
    <property type="molecule type" value="Genomic_DNA"/>
</dbReference>
<evidence type="ECO:0000313" key="3">
    <source>
        <dbReference type="EMBL" id="KTD48956.1"/>
    </source>
</evidence>
<evidence type="ECO:0000256" key="1">
    <source>
        <dbReference type="PROSITE-ProRule" id="PRU10141"/>
    </source>
</evidence>
<feature type="binding site" evidence="1">
    <location>
        <position position="101"/>
    </location>
    <ligand>
        <name>ATP</name>
        <dbReference type="ChEBI" id="CHEBI:30616"/>
    </ligand>
</feature>
<reference evidence="3 4" key="1">
    <citation type="submission" date="2015-11" db="EMBL/GenBank/DDBJ databases">
        <title>Genomic analysis of 38 Legionella species identifies large and diverse effector repertoires.</title>
        <authorList>
            <person name="Burstein D."/>
            <person name="Amaro F."/>
            <person name="Zusman T."/>
            <person name="Lifshitz Z."/>
            <person name="Cohen O."/>
            <person name="Gilbert J.A."/>
            <person name="Pupko T."/>
            <person name="Shuman H.A."/>
            <person name="Segal G."/>
        </authorList>
    </citation>
    <scope>NUCLEOTIDE SEQUENCE [LARGE SCALE GENOMIC DNA]</scope>
    <source>
        <strain evidence="3 4">WA-270A-C2</strain>
    </source>
</reference>
<dbReference type="CDD" id="cd00180">
    <property type="entry name" value="PKc"/>
    <property type="match status" value="1"/>
</dbReference>
<keyword evidence="1" id="KW-0067">ATP-binding</keyword>
<dbReference type="RefSeq" id="WP_058531377.1">
    <property type="nucleotide sequence ID" value="NZ_CAAAIN010000006.1"/>
</dbReference>
<dbReference type="GO" id="GO:0005524">
    <property type="term" value="F:ATP binding"/>
    <property type="evidence" value="ECO:0007669"/>
    <property type="project" value="UniProtKB-UniRule"/>
</dbReference>
<keyword evidence="1" id="KW-0547">Nucleotide-binding</keyword>
<dbReference type="InterPro" id="IPR000719">
    <property type="entry name" value="Prot_kinase_dom"/>
</dbReference>
<dbReference type="PANTHER" id="PTHR44167:SF30">
    <property type="entry name" value="PHOSPHORYLASE KINASE"/>
    <property type="match status" value="1"/>
</dbReference>
<dbReference type="SUPFAM" id="SSF56112">
    <property type="entry name" value="Protein kinase-like (PK-like)"/>
    <property type="match status" value="1"/>
</dbReference>
<organism evidence="3 4">
    <name type="scientific">Legionella rubrilucens</name>
    <dbReference type="NCBI Taxonomy" id="458"/>
    <lineage>
        <taxon>Bacteria</taxon>
        <taxon>Pseudomonadati</taxon>
        <taxon>Pseudomonadota</taxon>
        <taxon>Gammaproteobacteria</taxon>
        <taxon>Legionellales</taxon>
        <taxon>Legionellaceae</taxon>
        <taxon>Legionella</taxon>
    </lineage>
</organism>
<dbReference type="Gene3D" id="1.10.510.10">
    <property type="entry name" value="Transferase(Phosphotransferase) domain 1"/>
    <property type="match status" value="1"/>
</dbReference>
<dbReference type="Proteomes" id="UP000054608">
    <property type="component" value="Unassembled WGS sequence"/>
</dbReference>
<keyword evidence="4" id="KW-1185">Reference proteome</keyword>